<evidence type="ECO:0000256" key="7">
    <source>
        <dbReference type="SAM" id="MobiDB-lite"/>
    </source>
</evidence>
<dbReference type="Gene3D" id="6.10.140.420">
    <property type="match status" value="1"/>
</dbReference>
<evidence type="ECO:0000256" key="5">
    <source>
        <dbReference type="ARBA" id="ARBA00023187"/>
    </source>
</evidence>
<keyword evidence="5" id="KW-0508">mRNA splicing</keyword>
<feature type="region of interest" description="Disordered" evidence="7">
    <location>
        <begin position="132"/>
        <end position="218"/>
    </location>
</feature>
<evidence type="ECO:0000313" key="10">
    <source>
        <dbReference type="Proteomes" id="UP000326924"/>
    </source>
</evidence>
<feature type="domain" description="CWF21" evidence="8">
    <location>
        <begin position="53"/>
        <end position="98"/>
    </location>
</feature>
<evidence type="ECO:0000256" key="2">
    <source>
        <dbReference type="ARBA" id="ARBA00005954"/>
    </source>
</evidence>
<evidence type="ECO:0000256" key="6">
    <source>
        <dbReference type="ARBA" id="ARBA00023242"/>
    </source>
</evidence>
<feature type="compositionally biased region" description="Basic and acidic residues" evidence="7">
    <location>
        <begin position="135"/>
        <end position="158"/>
    </location>
</feature>
<keyword evidence="10" id="KW-1185">Reference proteome</keyword>
<organism evidence="9 10">
    <name type="scientific">Sphaerosporella brunnea</name>
    <dbReference type="NCBI Taxonomy" id="1250544"/>
    <lineage>
        <taxon>Eukaryota</taxon>
        <taxon>Fungi</taxon>
        <taxon>Dikarya</taxon>
        <taxon>Ascomycota</taxon>
        <taxon>Pezizomycotina</taxon>
        <taxon>Pezizomycetes</taxon>
        <taxon>Pezizales</taxon>
        <taxon>Pyronemataceae</taxon>
        <taxon>Sphaerosporella</taxon>
    </lineage>
</organism>
<dbReference type="PANTHER" id="PTHR36562:SF5">
    <property type="entry name" value="SERINE_ARGININE REPETITIVE MATRIX 2"/>
    <property type="match status" value="1"/>
</dbReference>
<feature type="compositionally biased region" description="Basic and acidic residues" evidence="7">
    <location>
        <begin position="187"/>
        <end position="218"/>
    </location>
</feature>
<comment type="caution">
    <text evidence="9">The sequence shown here is derived from an EMBL/GenBank/DDBJ whole genome shotgun (WGS) entry which is preliminary data.</text>
</comment>
<dbReference type="EMBL" id="VXIS01000017">
    <property type="protein sequence ID" value="KAA8913128.1"/>
    <property type="molecule type" value="Genomic_DNA"/>
</dbReference>
<evidence type="ECO:0000256" key="1">
    <source>
        <dbReference type="ARBA" id="ARBA00004123"/>
    </source>
</evidence>
<accession>A0A5J5F7V8</accession>
<keyword evidence="6" id="KW-0539">Nucleus</keyword>
<feature type="compositionally biased region" description="Basic and acidic residues" evidence="7">
    <location>
        <begin position="38"/>
        <end position="49"/>
    </location>
</feature>
<evidence type="ECO:0000259" key="8">
    <source>
        <dbReference type="SMART" id="SM01115"/>
    </source>
</evidence>
<dbReference type="SMART" id="SM01115">
    <property type="entry name" value="cwf21"/>
    <property type="match status" value="1"/>
</dbReference>
<dbReference type="InterPro" id="IPR051372">
    <property type="entry name" value="CWC21"/>
</dbReference>
<dbReference type="InParanoid" id="A0A5J5F7V8"/>
<evidence type="ECO:0000256" key="3">
    <source>
        <dbReference type="ARBA" id="ARBA00022664"/>
    </source>
</evidence>
<dbReference type="Proteomes" id="UP000326924">
    <property type="component" value="Unassembled WGS sequence"/>
</dbReference>
<keyword evidence="3" id="KW-0507">mRNA processing</keyword>
<feature type="compositionally biased region" description="Polar residues" evidence="7">
    <location>
        <begin position="1"/>
        <end position="23"/>
    </location>
</feature>
<evidence type="ECO:0000256" key="4">
    <source>
        <dbReference type="ARBA" id="ARBA00022728"/>
    </source>
</evidence>
<comment type="similarity">
    <text evidence="2">Belongs to the CWC21 family.</text>
</comment>
<gene>
    <name evidence="9" type="ORF">FN846DRAFT_903062</name>
</gene>
<dbReference type="InterPro" id="IPR013170">
    <property type="entry name" value="mRNA_splic_Cwf21_dom"/>
</dbReference>
<dbReference type="OrthoDB" id="10267305at2759"/>
<comment type="subcellular location">
    <subcellularLocation>
        <location evidence="1">Nucleus</location>
    </subcellularLocation>
</comment>
<sequence length="218" mass="25553">MSSNVGLSTPRGSGTSGYVQRNMSLLKPRRQEAPLNADETKKYRQRAPDAEILAHDRKREVEVKCLELQDKLEEEELPEEEIETRVQALREKLLAEVDGSSKIDARGLKPHQVHELAAAKMVESERLRNALGISKDYEEGSHWRRQEEEKIRRMEQREQGNSGSTSARRRSVSPRRRNMSPPPRRRNRDDSPPRWRDRDSRDYRRRARDDSPPPRRRD</sequence>
<dbReference type="GO" id="GO:0005681">
    <property type="term" value="C:spliceosomal complex"/>
    <property type="evidence" value="ECO:0007669"/>
    <property type="project" value="UniProtKB-KW"/>
</dbReference>
<reference evidence="9 10" key="1">
    <citation type="submission" date="2019-09" db="EMBL/GenBank/DDBJ databases">
        <title>Draft genome of the ectomycorrhizal ascomycete Sphaerosporella brunnea.</title>
        <authorList>
            <consortium name="DOE Joint Genome Institute"/>
            <person name="Benucci G.M."/>
            <person name="Marozzi G."/>
            <person name="Antonielli L."/>
            <person name="Sanchez S."/>
            <person name="Marco P."/>
            <person name="Wang X."/>
            <person name="Falini L.B."/>
            <person name="Barry K."/>
            <person name="Haridas S."/>
            <person name="Lipzen A."/>
            <person name="Labutti K."/>
            <person name="Grigoriev I.V."/>
            <person name="Murat C."/>
            <person name="Martin F."/>
            <person name="Albertini E."/>
            <person name="Donnini D."/>
            <person name="Bonito G."/>
        </authorList>
    </citation>
    <scope>NUCLEOTIDE SEQUENCE [LARGE SCALE GENOMIC DNA]</scope>
    <source>
        <strain evidence="9 10">Sb_GMNB300</strain>
    </source>
</reference>
<dbReference type="CDD" id="cd21372">
    <property type="entry name" value="cwf21_CWC21-like"/>
    <property type="match status" value="1"/>
</dbReference>
<dbReference type="GO" id="GO:0008380">
    <property type="term" value="P:RNA splicing"/>
    <property type="evidence" value="ECO:0007669"/>
    <property type="project" value="UniProtKB-KW"/>
</dbReference>
<feature type="compositionally biased region" description="Basic residues" evidence="7">
    <location>
        <begin position="167"/>
        <end position="186"/>
    </location>
</feature>
<proteinExistence type="inferred from homology"/>
<evidence type="ECO:0000313" key="9">
    <source>
        <dbReference type="EMBL" id="KAA8913128.1"/>
    </source>
</evidence>
<keyword evidence="4" id="KW-0747">Spliceosome</keyword>
<dbReference type="AlphaFoldDB" id="A0A5J5F7V8"/>
<protein>
    <submittedName>
        <fullName evidence="9">Cwf21 domain-containing protein</fullName>
    </submittedName>
</protein>
<feature type="region of interest" description="Disordered" evidence="7">
    <location>
        <begin position="1"/>
        <end position="49"/>
    </location>
</feature>
<name>A0A5J5F7V8_9PEZI</name>
<dbReference type="PANTHER" id="PTHR36562">
    <property type="entry name" value="SERINE/ARGININE REPETITIVE MATRIX 2"/>
    <property type="match status" value="1"/>
</dbReference>
<dbReference type="GO" id="GO:0006397">
    <property type="term" value="P:mRNA processing"/>
    <property type="evidence" value="ECO:0007669"/>
    <property type="project" value="UniProtKB-KW"/>
</dbReference>
<dbReference type="Pfam" id="PF08312">
    <property type="entry name" value="cwf21"/>
    <property type="match status" value="1"/>
</dbReference>